<keyword evidence="4 7" id="KW-0808">Transferase</keyword>
<dbReference type="RefSeq" id="WP_169111570.1">
    <property type="nucleotide sequence ID" value="NZ_CP051684.1"/>
</dbReference>
<dbReference type="EC" id="2.4.99.12" evidence="2 7"/>
<dbReference type="Pfam" id="PF04413">
    <property type="entry name" value="Glycos_transf_N"/>
    <property type="match status" value="1"/>
</dbReference>
<comment type="similarity">
    <text evidence="7">Belongs to the glycosyltransferase group 1 family.</text>
</comment>
<proteinExistence type="inferred from homology"/>
<evidence type="ECO:0000256" key="6">
    <source>
        <dbReference type="ARBA" id="ARBA00049183"/>
    </source>
</evidence>
<dbReference type="PANTHER" id="PTHR42755:SF1">
    <property type="entry name" value="3-DEOXY-D-MANNO-OCTULOSONIC ACID TRANSFERASE, MITOCHONDRIAL-RELATED"/>
    <property type="match status" value="1"/>
</dbReference>
<dbReference type="InterPro" id="IPR039901">
    <property type="entry name" value="Kdotransferase"/>
</dbReference>
<keyword evidence="7" id="KW-0448">Lipopolysaccharide biosynthesis</keyword>
<comment type="subcellular location">
    <subcellularLocation>
        <location evidence="7">Cell membrane</location>
    </subcellularLocation>
</comment>
<evidence type="ECO:0000256" key="2">
    <source>
        <dbReference type="ARBA" id="ARBA00012621"/>
    </source>
</evidence>
<comment type="pathway">
    <text evidence="1 7">Bacterial outer membrane biogenesis; LPS core biosynthesis.</text>
</comment>
<name>A0ABX6M6M4_9BURK</name>
<accession>A0ABX6M6M4</accession>
<dbReference type="PANTHER" id="PTHR42755">
    <property type="entry name" value="3-DEOXY-MANNO-OCTULOSONATE CYTIDYLYLTRANSFERASE"/>
    <property type="match status" value="1"/>
</dbReference>
<keyword evidence="7" id="KW-1003">Cell membrane</keyword>
<dbReference type="InterPro" id="IPR038107">
    <property type="entry name" value="Glycos_transf_N_sf"/>
</dbReference>
<feature type="domain" description="3-deoxy-D-manno-octulosonic-acid transferase N-terminal" evidence="8">
    <location>
        <begin position="32"/>
        <end position="214"/>
    </location>
</feature>
<dbReference type="Gene3D" id="3.40.50.2000">
    <property type="entry name" value="Glycogen Phosphorylase B"/>
    <property type="match status" value="1"/>
</dbReference>
<gene>
    <name evidence="9" type="ORF">HH213_06525</name>
</gene>
<dbReference type="GO" id="GO:0016740">
    <property type="term" value="F:transferase activity"/>
    <property type="evidence" value="ECO:0007669"/>
    <property type="project" value="UniProtKB-KW"/>
</dbReference>
<protein>
    <recommendedName>
        <fullName evidence="3 7">3-deoxy-D-manno-octulosonic acid transferase</fullName>
        <shortName evidence="7">Kdo transferase</shortName>
        <ecNumber evidence="2 7">2.4.99.12</ecNumber>
    </recommendedName>
    <alternativeName>
        <fullName evidence="5 7">Lipid IV(A) 3-deoxy-D-manno-octulosonic acid transferase</fullName>
    </alternativeName>
</protein>
<dbReference type="EMBL" id="CP051684">
    <property type="protein sequence ID" value="QJD89790.1"/>
    <property type="molecule type" value="Genomic_DNA"/>
</dbReference>
<organism evidence="9 10">
    <name type="scientific">Duganella dendranthematis</name>
    <dbReference type="NCBI Taxonomy" id="2728021"/>
    <lineage>
        <taxon>Bacteria</taxon>
        <taxon>Pseudomonadati</taxon>
        <taxon>Pseudomonadota</taxon>
        <taxon>Betaproteobacteria</taxon>
        <taxon>Burkholderiales</taxon>
        <taxon>Oxalobacteraceae</taxon>
        <taxon>Telluria group</taxon>
        <taxon>Duganella</taxon>
    </lineage>
</organism>
<dbReference type="InterPro" id="IPR007507">
    <property type="entry name" value="Glycos_transf_N"/>
</dbReference>
<evidence type="ECO:0000259" key="8">
    <source>
        <dbReference type="Pfam" id="PF04413"/>
    </source>
</evidence>
<evidence type="ECO:0000256" key="7">
    <source>
        <dbReference type="RuleBase" id="RU365103"/>
    </source>
</evidence>
<evidence type="ECO:0000256" key="3">
    <source>
        <dbReference type="ARBA" id="ARBA00019077"/>
    </source>
</evidence>
<dbReference type="SUPFAM" id="SSF53756">
    <property type="entry name" value="UDP-Glycosyltransferase/glycogen phosphorylase"/>
    <property type="match status" value="1"/>
</dbReference>
<reference evidence="9 10" key="1">
    <citation type="submission" date="2020-04" db="EMBL/GenBank/DDBJ databases">
        <title>Genome sequencing of novel species.</title>
        <authorList>
            <person name="Heo J."/>
            <person name="Kim S.-J."/>
            <person name="Kim J.-S."/>
            <person name="Hong S.-B."/>
            <person name="Kwon S.-W."/>
        </authorList>
    </citation>
    <scope>NUCLEOTIDE SEQUENCE [LARGE SCALE GENOMIC DNA]</scope>
    <source>
        <strain evidence="9 10">AF9R3</strain>
    </source>
</reference>
<comment type="function">
    <text evidence="7">Involved in lipopolysaccharide (LPS) biosynthesis. Catalyzes the transfer of 3-deoxy-D-manno-octulosonate (Kdo) residue(s) from CMP-Kdo to lipid IV(A), the tetraacyldisaccharide-1,4'-bisphosphate precursor of lipid A.</text>
</comment>
<evidence type="ECO:0000256" key="1">
    <source>
        <dbReference type="ARBA" id="ARBA00004713"/>
    </source>
</evidence>
<keyword evidence="10" id="KW-1185">Reference proteome</keyword>
<evidence type="ECO:0000313" key="10">
    <source>
        <dbReference type="Proteomes" id="UP000503117"/>
    </source>
</evidence>
<evidence type="ECO:0000313" key="9">
    <source>
        <dbReference type="EMBL" id="QJD89790.1"/>
    </source>
</evidence>
<keyword evidence="7" id="KW-0472">Membrane</keyword>
<dbReference type="Gene3D" id="3.40.50.11720">
    <property type="entry name" value="3-Deoxy-D-manno-octulosonic-acid transferase, N-terminal domain"/>
    <property type="match status" value="1"/>
</dbReference>
<evidence type="ECO:0000256" key="5">
    <source>
        <dbReference type="ARBA" id="ARBA00031445"/>
    </source>
</evidence>
<comment type="catalytic activity">
    <reaction evidence="6 7">
        <text>lipid IVA (E. coli) + CMP-3-deoxy-beta-D-manno-octulosonate = alpha-Kdo-(2-&gt;6)-lipid IVA (E. coli) + CMP + H(+)</text>
        <dbReference type="Rhea" id="RHEA:28066"/>
        <dbReference type="ChEBI" id="CHEBI:15378"/>
        <dbReference type="ChEBI" id="CHEBI:58603"/>
        <dbReference type="ChEBI" id="CHEBI:60364"/>
        <dbReference type="ChEBI" id="CHEBI:60377"/>
        <dbReference type="ChEBI" id="CHEBI:85987"/>
        <dbReference type="EC" id="2.4.99.12"/>
    </reaction>
</comment>
<dbReference type="CDD" id="cd01635">
    <property type="entry name" value="Glycosyltransferase_GTB-type"/>
    <property type="match status" value="1"/>
</dbReference>
<dbReference type="NCBIfam" id="NF004386">
    <property type="entry name" value="PRK05749.1-2"/>
    <property type="match status" value="1"/>
</dbReference>
<dbReference type="Proteomes" id="UP000503117">
    <property type="component" value="Chromosome"/>
</dbReference>
<evidence type="ECO:0000256" key="4">
    <source>
        <dbReference type="ARBA" id="ARBA00022679"/>
    </source>
</evidence>
<sequence length="430" mass="46470">MRLFYSLMWWLALPLVLTRLWLRGRKEPGYRQHWGERLGFYGRATESSAAPVLWVHAVSVGETRAAEPLVDALLAEYPHSRIILTHMTPTGRATGKSLFAKHGERLVQSYLPYDTASMVSRFIRHFKPSVCILMETEVWPNLIAVCGAKDVPVVLANARLSERSLRKATRFGSLLTTAARGITLVAAQTEADAQRVRSLGVQRVEVTGSIKFDVVVPDAALAIGAALRAAIGARPVLLCASTREGEEELILQAYVSARSALPADVLLLIVPRHPQRFDEVQQLIAARGLVVERRSKLALDGGAMAHSVDVLLGDSMGEMFAYYAACDVAFVGGSLLPLGGQNLIEPAALGKPVLIGQHTFNFELVTEDALAAGGAQRVTDASDLLTTAGRLLGDTAARSTMGDNALAFANQHRGATRRTLALLPALIRRA</sequence>